<organism evidence="2 3">
    <name type="scientific">Mycobacterium tuberculosis</name>
    <dbReference type="NCBI Taxonomy" id="1773"/>
    <lineage>
        <taxon>Bacteria</taxon>
        <taxon>Bacillati</taxon>
        <taxon>Actinomycetota</taxon>
        <taxon>Actinomycetes</taxon>
        <taxon>Mycobacteriales</taxon>
        <taxon>Mycobacteriaceae</taxon>
        <taxon>Mycobacterium</taxon>
        <taxon>Mycobacterium tuberculosis complex</taxon>
    </lineage>
</organism>
<dbReference type="AlphaFoldDB" id="A0A0U0QTE6"/>
<reference evidence="3" key="1">
    <citation type="submission" date="2015-03" db="EMBL/GenBank/DDBJ databases">
        <authorList>
            <consortium name="Pathogen Informatics"/>
        </authorList>
    </citation>
    <scope>NUCLEOTIDE SEQUENCE [LARGE SCALE GENOMIC DNA]</scope>
    <source>
        <strain evidence="3">K00500041</strain>
    </source>
</reference>
<gene>
    <name evidence="2" type="ORF">ERS007703_01200</name>
</gene>
<evidence type="ECO:0000256" key="1">
    <source>
        <dbReference type="SAM" id="MobiDB-lite"/>
    </source>
</evidence>
<feature type="region of interest" description="Disordered" evidence="1">
    <location>
        <begin position="18"/>
        <end position="82"/>
    </location>
</feature>
<evidence type="ECO:0000313" key="3">
    <source>
        <dbReference type="Proteomes" id="UP000038802"/>
    </source>
</evidence>
<accession>A0A0U0QTE6</accession>
<evidence type="ECO:0000313" key="2">
    <source>
        <dbReference type="EMBL" id="COV35027.1"/>
    </source>
</evidence>
<dbReference type="EMBL" id="CSAE01000094">
    <property type="protein sequence ID" value="COV35027.1"/>
    <property type="molecule type" value="Genomic_DNA"/>
</dbReference>
<dbReference type="Proteomes" id="UP000038802">
    <property type="component" value="Unassembled WGS sequence"/>
</dbReference>
<protein>
    <submittedName>
        <fullName evidence="2">Uncharacterized protein</fullName>
    </submittedName>
</protein>
<proteinExistence type="predicted"/>
<sequence length="82" mass="8677">MRAPCWAAVRATAMTSRASSINCPSYASRPPSRPSRRTVGAISTTRDAGIRRDRGNVAAGVPASTRKASPARKPARTNARLV</sequence>
<name>A0A0U0QTE6_MYCTX</name>